<name>A0A0V0HYQ1_SOLCH</name>
<protein>
    <submittedName>
        <fullName evidence="2">Putative ovule protein</fullName>
    </submittedName>
</protein>
<dbReference type="EMBL" id="GEDG01013250">
    <property type="protein sequence ID" value="JAP25477.1"/>
    <property type="molecule type" value="Transcribed_RNA"/>
</dbReference>
<organism evidence="2">
    <name type="scientific">Solanum chacoense</name>
    <name type="common">Chaco potato</name>
    <dbReference type="NCBI Taxonomy" id="4108"/>
    <lineage>
        <taxon>Eukaryota</taxon>
        <taxon>Viridiplantae</taxon>
        <taxon>Streptophyta</taxon>
        <taxon>Embryophyta</taxon>
        <taxon>Tracheophyta</taxon>
        <taxon>Spermatophyta</taxon>
        <taxon>Magnoliopsida</taxon>
        <taxon>eudicotyledons</taxon>
        <taxon>Gunneridae</taxon>
        <taxon>Pentapetalae</taxon>
        <taxon>asterids</taxon>
        <taxon>lamiids</taxon>
        <taxon>Solanales</taxon>
        <taxon>Solanaceae</taxon>
        <taxon>Solanoideae</taxon>
        <taxon>Solaneae</taxon>
        <taxon>Solanum</taxon>
    </lineage>
</organism>
<sequence>MVAIISLMPKNTTLSSFKETTRDKSEGLFESVFPLPKTFLFILNPFFLSLYLTTILLFYYLMAISLFFSLKHTFSSHLTCHSLHPTYTPILLSIFSISNFSIFPLCAFCSSQTCDGVDDAREGLFLFILRVYQFFSILY</sequence>
<keyword evidence="1" id="KW-0812">Transmembrane</keyword>
<keyword evidence="1" id="KW-1133">Transmembrane helix</keyword>
<feature type="transmembrane region" description="Helical" evidence="1">
    <location>
        <begin position="46"/>
        <end position="70"/>
    </location>
</feature>
<accession>A0A0V0HYQ1</accession>
<feature type="transmembrane region" description="Helical" evidence="1">
    <location>
        <begin position="90"/>
        <end position="110"/>
    </location>
</feature>
<proteinExistence type="predicted"/>
<dbReference type="AlphaFoldDB" id="A0A0V0HYQ1"/>
<reference evidence="2" key="1">
    <citation type="submission" date="2015-12" db="EMBL/GenBank/DDBJ databases">
        <title>Gene expression during late stages of embryo sac development: a critical building block for successful pollen-pistil interactions.</title>
        <authorList>
            <person name="Liu Y."/>
            <person name="Joly V."/>
            <person name="Sabar M."/>
            <person name="Matton D.P."/>
        </authorList>
    </citation>
    <scope>NUCLEOTIDE SEQUENCE</scope>
</reference>
<evidence type="ECO:0000313" key="2">
    <source>
        <dbReference type="EMBL" id="JAP25477.1"/>
    </source>
</evidence>
<keyword evidence="1" id="KW-0472">Membrane</keyword>
<evidence type="ECO:0000256" key="1">
    <source>
        <dbReference type="SAM" id="Phobius"/>
    </source>
</evidence>